<evidence type="ECO:0000313" key="2">
    <source>
        <dbReference type="EMBL" id="XBX73885.1"/>
    </source>
</evidence>
<proteinExistence type="predicted"/>
<keyword evidence="1" id="KW-0472">Membrane</keyword>
<reference evidence="2" key="2">
    <citation type="submission" date="2024-06" db="EMBL/GenBank/DDBJ databases">
        <authorList>
            <person name="Petrova K.O."/>
            <person name="Toshchakov S.V."/>
            <person name="Boltjanskaja Y.V."/>
            <person name="Kevbrin V."/>
        </authorList>
    </citation>
    <scope>NUCLEOTIDE SEQUENCE</scope>
    <source>
        <strain evidence="2">Z-910T</strain>
    </source>
</reference>
<accession>A0AAU7VID5</accession>
<evidence type="ECO:0000256" key="1">
    <source>
        <dbReference type="SAM" id="Phobius"/>
    </source>
</evidence>
<dbReference type="PANTHER" id="PTHR39165">
    <property type="entry name" value="IG HYPOTHETICAL 17883"/>
    <property type="match status" value="1"/>
</dbReference>
<dbReference type="Pfam" id="PF04306">
    <property type="entry name" value="DUF456"/>
    <property type="match status" value="1"/>
</dbReference>
<keyword evidence="1" id="KW-1133">Transmembrane helix</keyword>
<dbReference type="RefSeq" id="WP_350342647.1">
    <property type="nucleotide sequence ID" value="NZ_CP158367.1"/>
</dbReference>
<feature type="transmembrane region" description="Helical" evidence="1">
    <location>
        <begin position="134"/>
        <end position="164"/>
    </location>
</feature>
<sequence length="165" mass="17883">MGAILIVIAVLAALAVAMVGIFIPGIPSLQLLWLLLALDFWWWEIFEVSTGIFVVLSILSLFVFVFDYLASTVGVKLKGGSRAGLIGNILGMVIGFIVFNLPGMLIGCFAGAFIGELIHGYHWKKAANIALGSLLGYVTTVAAKLIVWILFVITAIYNLIFFFIN</sequence>
<reference evidence="2" key="1">
    <citation type="journal article" date="2013" name="Extremophiles">
        <title>Proteinivorax tanatarense gen. nov., sp. nov., an anaerobic, haloalkaliphilic, proteolytic bacterium isolated from a decaying algal bloom, and proposal of Proteinivoraceae fam. nov.</title>
        <authorList>
            <person name="Kevbrin V."/>
            <person name="Boltyanskaya Y."/>
            <person name="Zhilina T."/>
            <person name="Kolganova T."/>
            <person name="Lavrentjeva E."/>
            <person name="Kuznetsov B."/>
        </authorList>
    </citation>
    <scope>NUCLEOTIDE SEQUENCE</scope>
    <source>
        <strain evidence="2">Z-910T</strain>
    </source>
</reference>
<dbReference type="EMBL" id="CP158367">
    <property type="protein sequence ID" value="XBX73885.1"/>
    <property type="molecule type" value="Genomic_DNA"/>
</dbReference>
<keyword evidence="1" id="KW-0812">Transmembrane</keyword>
<feature type="transmembrane region" description="Helical" evidence="1">
    <location>
        <begin position="41"/>
        <end position="69"/>
    </location>
</feature>
<gene>
    <name evidence="2" type="ORF">PRVXT_001898</name>
</gene>
<organism evidence="2">
    <name type="scientific">Proteinivorax tanatarense</name>
    <dbReference type="NCBI Taxonomy" id="1260629"/>
    <lineage>
        <taxon>Bacteria</taxon>
        <taxon>Bacillati</taxon>
        <taxon>Bacillota</taxon>
        <taxon>Clostridia</taxon>
        <taxon>Eubacteriales</taxon>
        <taxon>Proteinivoracaceae</taxon>
        <taxon>Proteinivorax</taxon>
    </lineage>
</organism>
<dbReference type="InterPro" id="IPR007403">
    <property type="entry name" value="DUF456"/>
</dbReference>
<name>A0AAU7VID5_9FIRM</name>
<feature type="transmembrane region" description="Helical" evidence="1">
    <location>
        <begin position="89"/>
        <end position="114"/>
    </location>
</feature>
<protein>
    <submittedName>
        <fullName evidence="2">DUF456 domain-containing protein</fullName>
    </submittedName>
</protein>
<dbReference type="PANTHER" id="PTHR39165:SF1">
    <property type="entry name" value="DUF456 DOMAIN-CONTAINING PROTEIN"/>
    <property type="match status" value="1"/>
</dbReference>
<dbReference type="AlphaFoldDB" id="A0AAU7VID5"/>